<dbReference type="EC" id="3.2.1.86" evidence="5"/>
<dbReference type="PATRIC" id="fig|1396.432.peg.4441"/>
<dbReference type="PANTHER" id="PTHR10353">
    <property type="entry name" value="GLYCOSYL HYDROLASE"/>
    <property type="match status" value="1"/>
</dbReference>
<dbReference type="GO" id="GO:0005829">
    <property type="term" value="C:cytosol"/>
    <property type="evidence" value="ECO:0007669"/>
    <property type="project" value="TreeGrafter"/>
</dbReference>
<dbReference type="GO" id="GO:0008706">
    <property type="term" value="F:6-phospho-beta-glucosidase activity"/>
    <property type="evidence" value="ECO:0007669"/>
    <property type="project" value="UniProtKB-EC"/>
</dbReference>
<dbReference type="PRINTS" id="PR00131">
    <property type="entry name" value="GLHYDRLASE1"/>
</dbReference>
<reference evidence="8 10" key="1">
    <citation type="submission" date="2015-12" db="EMBL/GenBank/DDBJ databases">
        <title>Bacillus cereus Group isolate.</title>
        <authorList>
            <person name="Kovac J."/>
        </authorList>
    </citation>
    <scope>NUCLEOTIDE SEQUENCE [LARGE SCALE GENOMIC DNA]</scope>
    <source>
        <strain evidence="8 10">FSL W8-0275</strain>
    </source>
</reference>
<evidence type="ECO:0000256" key="7">
    <source>
        <dbReference type="RuleBase" id="RU003690"/>
    </source>
</evidence>
<dbReference type="EMBL" id="LOMT01000154">
    <property type="protein sequence ID" value="KXX85538.1"/>
    <property type="molecule type" value="Genomic_DNA"/>
</dbReference>
<comment type="catalytic activity">
    <reaction evidence="4">
        <text>6-phospho-beta-D-glucosyl-(1-&gt;4)-D-glucose + H2O = D-glucose 6-phosphate + D-glucose</text>
        <dbReference type="Rhea" id="RHEA:10772"/>
        <dbReference type="ChEBI" id="CHEBI:4167"/>
        <dbReference type="ChEBI" id="CHEBI:15377"/>
        <dbReference type="ChEBI" id="CHEBI:58312"/>
        <dbReference type="ChEBI" id="CHEBI:61548"/>
        <dbReference type="EC" id="3.2.1.86"/>
    </reaction>
</comment>
<evidence type="ECO:0000256" key="4">
    <source>
        <dbReference type="ARBA" id="ARBA00050637"/>
    </source>
</evidence>
<gene>
    <name evidence="8" type="ORF">AT274_26560</name>
    <name evidence="9" type="ORF">BJR07_28130</name>
</gene>
<sequence length="492" mass="56750">MEHIKKQAFPKDFLWGAASAAYEIEGAWNEDGKGPSVWDVFSHIPGKTLKGTNGDVAVDHYHRYKEDIRLMAEMGLKAYRFSVAWSRIYPKGYGEVNEKGLQFYDDIINELIANKIEPVLTIYHWDIPQALMEEYGAWESRRVIEDFKNFAITLFKRYGDRVKYWVTLNEQNVFIGHGYEAGIHPPGVQDRKRMYQANHIANLASAAAISVFHDYVPDGKIGPSFAYSPYYPLDSKPENVLAADEANDYNNYFWMDVYAFGRYPKRMWRYLEENDLLPEIEESDWQLLEKAKPDFMGVNYYRTETVVANPLDGVQMNHAFNNTGEKGTTPEKGIPGLYKIVKNPFTDATNWDWTIDPTGLQVAITRITSRYNLPVLITENGLGEFDTVEDGRIHDDYRIKYLRDHAKAIQNAIADGSEVIGYTPWSLTDLLSWLNGYQKRYGFVYIDRDFDDNASMERIKKDSFYWYKEIIKSNGEKLTSDVQALISEGLAK</sequence>
<dbReference type="InterPro" id="IPR018120">
    <property type="entry name" value="Glyco_hydro_1_AS"/>
</dbReference>
<dbReference type="AlphaFoldDB" id="A0A150AUS4"/>
<dbReference type="InterPro" id="IPR017853">
    <property type="entry name" value="GH"/>
</dbReference>
<dbReference type="RefSeq" id="WP_000400079.1">
    <property type="nucleotide sequence ID" value="NZ_CAKJVO010000035.1"/>
</dbReference>
<accession>A0A150AUS4</accession>
<keyword evidence="2" id="KW-0378">Hydrolase</keyword>
<comment type="caution">
    <text evidence="8">The sequence shown here is derived from an EMBL/GenBank/DDBJ whole genome shotgun (WGS) entry which is preliminary data.</text>
</comment>
<dbReference type="Proteomes" id="UP000075591">
    <property type="component" value="Unassembled WGS sequence"/>
</dbReference>
<dbReference type="PROSITE" id="PS00572">
    <property type="entry name" value="GLYCOSYL_HYDROL_F1_1"/>
    <property type="match status" value="1"/>
</dbReference>
<evidence type="ECO:0000256" key="6">
    <source>
        <dbReference type="PROSITE-ProRule" id="PRU10055"/>
    </source>
</evidence>
<evidence type="ECO:0000313" key="8">
    <source>
        <dbReference type="EMBL" id="KXX85538.1"/>
    </source>
</evidence>
<evidence type="ECO:0000313" key="9">
    <source>
        <dbReference type="EMBL" id="OKA32357.1"/>
    </source>
</evidence>
<protein>
    <recommendedName>
        <fullName evidence="5">6-phospho-beta-glucosidase</fullName>
        <ecNumber evidence="5">3.2.1.86</ecNumber>
    </recommendedName>
</protein>
<dbReference type="Pfam" id="PF00232">
    <property type="entry name" value="Glyco_hydro_1"/>
    <property type="match status" value="1"/>
</dbReference>
<dbReference type="PANTHER" id="PTHR10353:SF136">
    <property type="entry name" value="ARYL-PHOSPHO-BETA-D-GLUCOSIDASE BGLC"/>
    <property type="match status" value="1"/>
</dbReference>
<evidence type="ECO:0000313" key="10">
    <source>
        <dbReference type="Proteomes" id="UP000075591"/>
    </source>
</evidence>
<organism evidence="8 10">
    <name type="scientific">Bacillus cereus</name>
    <dbReference type="NCBI Taxonomy" id="1396"/>
    <lineage>
        <taxon>Bacteria</taxon>
        <taxon>Bacillati</taxon>
        <taxon>Bacillota</taxon>
        <taxon>Bacilli</taxon>
        <taxon>Bacillales</taxon>
        <taxon>Bacillaceae</taxon>
        <taxon>Bacillus</taxon>
        <taxon>Bacillus cereus group</taxon>
    </lineage>
</organism>
<dbReference type="EMBL" id="MPON01000022">
    <property type="protein sequence ID" value="OKA32357.1"/>
    <property type="molecule type" value="Genomic_DNA"/>
</dbReference>
<evidence type="ECO:0000313" key="11">
    <source>
        <dbReference type="Proteomes" id="UP000186535"/>
    </source>
</evidence>
<dbReference type="FunFam" id="3.20.20.80:FF:000004">
    <property type="entry name" value="Beta-glucosidase 6-phospho-beta-glucosidase"/>
    <property type="match status" value="1"/>
</dbReference>
<keyword evidence="3" id="KW-0326">Glycosidase</keyword>
<dbReference type="InterPro" id="IPR001360">
    <property type="entry name" value="Glyco_hydro_1"/>
</dbReference>
<proteinExistence type="inferred from homology"/>
<dbReference type="GO" id="GO:0016052">
    <property type="term" value="P:carbohydrate catabolic process"/>
    <property type="evidence" value="ECO:0007669"/>
    <property type="project" value="TreeGrafter"/>
</dbReference>
<dbReference type="Gene3D" id="3.20.20.80">
    <property type="entry name" value="Glycosidases"/>
    <property type="match status" value="1"/>
</dbReference>
<evidence type="ECO:0000256" key="2">
    <source>
        <dbReference type="ARBA" id="ARBA00022801"/>
    </source>
</evidence>
<comment type="similarity">
    <text evidence="1 7">Belongs to the glycosyl hydrolase 1 family.</text>
</comment>
<dbReference type="SMR" id="A0A150AUS4"/>
<dbReference type="Proteomes" id="UP000186535">
    <property type="component" value="Unassembled WGS sequence"/>
</dbReference>
<evidence type="ECO:0000256" key="5">
    <source>
        <dbReference type="ARBA" id="ARBA00066487"/>
    </source>
</evidence>
<name>A0A150AUS4_BACCE</name>
<evidence type="ECO:0000256" key="1">
    <source>
        <dbReference type="ARBA" id="ARBA00010838"/>
    </source>
</evidence>
<feature type="active site" description="Nucleophile" evidence="6">
    <location>
        <position position="379"/>
    </location>
</feature>
<dbReference type="SUPFAM" id="SSF51445">
    <property type="entry name" value="(Trans)glycosidases"/>
    <property type="match status" value="1"/>
</dbReference>
<evidence type="ECO:0000256" key="3">
    <source>
        <dbReference type="ARBA" id="ARBA00023295"/>
    </source>
</evidence>
<reference evidence="9 11" key="2">
    <citation type="submission" date="2016-11" db="EMBL/GenBank/DDBJ databases">
        <title>Identification of Bacillus cereus isolated from egg-white.</title>
        <authorList>
            <person name="Soni A."/>
            <person name="Oey I."/>
            <person name="Silcock P."/>
            <person name="Bremer P."/>
        </authorList>
    </citation>
    <scope>NUCLEOTIDE SEQUENCE [LARGE SCALE GENOMIC DNA]</scope>
    <source>
        <strain evidence="9 11">NZAS03</strain>
    </source>
</reference>